<evidence type="ECO:0000313" key="3">
    <source>
        <dbReference type="Proteomes" id="UP001052739"/>
    </source>
</evidence>
<dbReference type="SUPFAM" id="SSF69318">
    <property type="entry name" value="Integrin alpha N-terminal domain"/>
    <property type="match status" value="1"/>
</dbReference>
<dbReference type="InterPro" id="IPR028994">
    <property type="entry name" value="Integrin_alpha_N"/>
</dbReference>
<keyword evidence="1" id="KW-0732">Signal</keyword>
<evidence type="ECO:0000313" key="2">
    <source>
        <dbReference type="EMBL" id="GHI18759.1"/>
    </source>
</evidence>
<sequence length="743" mass="76526">MNHRVSGRRLAAALLTLTTVTAVTGTLVTAPAAVAAATADGRCVPAAAGLLPVGAEIAATGAFGYVTTCTDENGETRVERHAPDGTVSALNASAVHDSSSDWLVTNDNGTVTAWNPTTGTYTHHTLRGDLVGVAYNVAYESLPAESGEGRELWQLRNDNGAVSRTKLTDSVGNAFNDYTETAHKVVAAGRDADGRPTVLILGKGYRTVLNDRRPYTFQARLPIPTGGPITQGSLGGGGDWNEATTGAVTPKYRASITDTADGGHTLNHLAVGSTSDHDIPLTDIAGQPVLAGIIGDTALYAARRDPGAGPEVLTPLFARNLATGGAPYKVLENFSSVAHAADGSLLVRGASAEADGLFALGRDGTVTPVLVAGTGRVVALRVTGSTVPASVSLEKPGTSVPLSVRLSRADATVDLTLTHTATGRKLTKRLVRSGDEPLFTGAWDGVLGGISAPNGGYTWQAAATSLDGAAHDTASGTLAVTRAANPHDLNANGSTDLLARDAAGTLWRDDLFDWPVGGQVRPAERTRIGTGWNTYRQIEAAGNIGGAGHGDLVAVDGSGYLWHYLGKGDGTFTARTKVGGGWQGYTRLAGGSDLAADGRADLFAVDTAGSLWFYPGTGSASRPYGTRVRIGGGWQGYTQLTAVGNIVGDAGGDLVARDKDGVLWLYEGNGYGFKGRVRVGGGWNAFRELVGAGDVTGDGRPDLIGYGAGGTYVYRSNGTVQSPFTRQSTPLYVGEGSTFTSVS</sequence>
<keyword evidence="3" id="KW-1185">Reference proteome</keyword>
<evidence type="ECO:0008006" key="4">
    <source>
        <dbReference type="Google" id="ProtNLM"/>
    </source>
</evidence>
<protein>
    <recommendedName>
        <fullName evidence="4">VCBS repeat-containing protein</fullName>
    </recommendedName>
</protein>
<organism evidence="2 3">
    <name type="scientific">Streptomyces hydrogenans</name>
    <dbReference type="NCBI Taxonomy" id="1873719"/>
    <lineage>
        <taxon>Bacteria</taxon>
        <taxon>Bacillati</taxon>
        <taxon>Actinomycetota</taxon>
        <taxon>Actinomycetes</taxon>
        <taxon>Kitasatosporales</taxon>
        <taxon>Streptomycetaceae</taxon>
        <taxon>Streptomyces</taxon>
    </lineage>
</organism>
<feature type="chain" id="PRO_5045668828" description="VCBS repeat-containing protein" evidence="1">
    <location>
        <begin position="23"/>
        <end position="743"/>
    </location>
</feature>
<reference evidence="2" key="1">
    <citation type="submission" date="2024-05" db="EMBL/GenBank/DDBJ databases">
        <title>Whole genome shotgun sequence of Streptomyces hydrogenans NBRC 13475.</title>
        <authorList>
            <person name="Komaki H."/>
            <person name="Tamura T."/>
        </authorList>
    </citation>
    <scope>NUCLEOTIDE SEQUENCE</scope>
    <source>
        <strain evidence="2">NBRC 13475</strain>
    </source>
</reference>
<dbReference type="Gene3D" id="2.115.10.10">
    <property type="entry name" value="Tachylectin 2"/>
    <property type="match status" value="1"/>
</dbReference>
<evidence type="ECO:0000256" key="1">
    <source>
        <dbReference type="SAM" id="SignalP"/>
    </source>
</evidence>
<dbReference type="Proteomes" id="UP001052739">
    <property type="component" value="Unassembled WGS sequence"/>
</dbReference>
<comment type="caution">
    <text evidence="2">The sequence shown here is derived from an EMBL/GenBank/DDBJ whole genome shotgun (WGS) entry which is preliminary data.</text>
</comment>
<dbReference type="EMBL" id="BNDW01000004">
    <property type="protein sequence ID" value="GHI18759.1"/>
    <property type="molecule type" value="Genomic_DNA"/>
</dbReference>
<gene>
    <name evidence="2" type="ORF">Shyd_01300</name>
</gene>
<dbReference type="RefSeq" id="WP_190223492.1">
    <property type="nucleotide sequence ID" value="NZ_BNBS01000035.1"/>
</dbReference>
<feature type="signal peptide" evidence="1">
    <location>
        <begin position="1"/>
        <end position="22"/>
    </location>
</feature>
<name>A0ABQ3P157_9ACTN</name>
<proteinExistence type="predicted"/>
<accession>A0ABQ3P157</accession>